<dbReference type="Ensembl" id="ENSCCET00000041142.1">
    <property type="protein sequence ID" value="ENSCCEP00000027798.1"/>
    <property type="gene ID" value="ENSCCEG00000024194.1"/>
</dbReference>
<dbReference type="FunFam" id="3.40.50.410:FF:000007">
    <property type="entry name" value="Calcium voltage-gated channel auxiliary subunit alpha2delta 3"/>
    <property type="match status" value="1"/>
</dbReference>
<dbReference type="InterPro" id="IPR036465">
    <property type="entry name" value="vWFA_dom_sf"/>
</dbReference>
<evidence type="ECO:0000256" key="5">
    <source>
        <dbReference type="ARBA" id="ARBA00022673"/>
    </source>
</evidence>
<dbReference type="GO" id="GO:0005245">
    <property type="term" value="F:voltage-gated calcium channel activity"/>
    <property type="evidence" value="ECO:0007669"/>
    <property type="project" value="TreeGrafter"/>
</dbReference>
<evidence type="ECO:0000256" key="7">
    <source>
        <dbReference type="ARBA" id="ARBA00022729"/>
    </source>
</evidence>
<evidence type="ECO:0000259" key="15">
    <source>
        <dbReference type="PROSITE" id="PS50234"/>
    </source>
</evidence>
<evidence type="ECO:0000313" key="17">
    <source>
        <dbReference type="Proteomes" id="UP000694410"/>
    </source>
</evidence>
<keyword evidence="17" id="KW-1185">Reference proteome</keyword>
<dbReference type="GO" id="GO:0005891">
    <property type="term" value="C:voltage-gated calcium channel complex"/>
    <property type="evidence" value="ECO:0007669"/>
    <property type="project" value="TreeGrafter"/>
</dbReference>
<comment type="similarity">
    <text evidence="2">Belongs to the calcium channel subunit alpha-2/delta family.</text>
</comment>
<dbReference type="InterPro" id="IPR013608">
    <property type="entry name" value="VWA_N"/>
</dbReference>
<keyword evidence="11" id="KW-0406">Ion transport</keyword>
<dbReference type="PROSITE" id="PS50234">
    <property type="entry name" value="VWFA"/>
    <property type="match status" value="1"/>
</dbReference>
<dbReference type="PANTHER" id="PTHR10166:SF25">
    <property type="entry name" value="VOLTAGE-DEPENDENT CALCIUM CHANNEL SUBUNIT ALPHA-2_DELTA-3"/>
    <property type="match status" value="1"/>
</dbReference>
<keyword evidence="14" id="KW-0407">Ion channel</keyword>
<protein>
    <submittedName>
        <fullName evidence="16">Voltage-dependent calcium channel subunit alpha-2/delta-3</fullName>
    </submittedName>
</protein>
<proteinExistence type="inferred from homology"/>
<feature type="domain" description="VWFA" evidence="15">
    <location>
        <begin position="189"/>
        <end position="371"/>
    </location>
</feature>
<keyword evidence="4" id="KW-0109">Calcium transport</keyword>
<dbReference type="SUPFAM" id="SSF53300">
    <property type="entry name" value="vWA-like"/>
    <property type="match status" value="1"/>
</dbReference>
<evidence type="ECO:0000256" key="10">
    <source>
        <dbReference type="ARBA" id="ARBA00022989"/>
    </source>
</evidence>
<evidence type="ECO:0000256" key="1">
    <source>
        <dbReference type="ARBA" id="ARBA00004479"/>
    </source>
</evidence>
<dbReference type="AlphaFoldDB" id="A0A8C0ZKN3"/>
<keyword evidence="12" id="KW-0472">Membrane</keyword>
<evidence type="ECO:0000256" key="9">
    <source>
        <dbReference type="ARBA" id="ARBA00022882"/>
    </source>
</evidence>
<keyword evidence="3" id="KW-0813">Transport</keyword>
<comment type="subcellular location">
    <subcellularLocation>
        <location evidence="1">Membrane</location>
        <topology evidence="1">Single-pass type I membrane protein</topology>
    </subcellularLocation>
</comment>
<dbReference type="InterPro" id="IPR051173">
    <property type="entry name" value="Ca_channel_alpha-2/delta"/>
</dbReference>
<gene>
    <name evidence="16" type="primary">LOC111935121</name>
</gene>
<evidence type="ECO:0000256" key="2">
    <source>
        <dbReference type="ARBA" id="ARBA00007060"/>
    </source>
</evidence>
<keyword evidence="13" id="KW-0325">Glycoprotein</keyword>
<keyword evidence="10" id="KW-1133">Transmembrane helix</keyword>
<evidence type="ECO:0000256" key="3">
    <source>
        <dbReference type="ARBA" id="ARBA00022448"/>
    </source>
</evidence>
<sequence>FKYKEYEKDVAIEEIDGLQLVKKLAKNMEEMFHKKSEAVRRLVEAAEDAYLKHEFDADLQYEYFNAVLINERDEEGNYLELGKEFILVPNDHFNNLPVNISLSDVQVPTNMYNKDPAIVNGVYWSESLNKVFVDNFDRDPSLIWQYFGSAKGFFRQYPGIKWEPDENGVIAFDCRNRKWYIQAATSPKDVVILVDVSGSMKGLRLTIAKQTVSSILDTLGDDDFFNIIAYNEELHYVEPCLNGTLVQADRANKEHFREHLDKLFAKGIGMLDIALNEAFNMLNEFNHTGQGSICSQAIMLITDGAVDTYDTIFAKYNWPDRKVRIFTYLIGREAAFADNLKWMACANKGFFTQISTLADVQENVMEYLHVLSRPKVIDQEHDVVWTEAYIDSTLADDQGLVLMTTVAMPVFSKQNETRSKGILLGVVGTDVPVKELLKTIPKYKYEEGKKRRKPNYSSVDLSEVEWEDRDDVVSDVCFISLHSLGVALSRGHGKYFFRGNVTVEEGLHDLEHPDVSLADEWSYCNTDLHPEHRQMTQLEAIKRYLTGKEPLLQCDKELIQEVLFDAVVSAPIEAYWTSLALNKSENSDKGVEVAFLGTRTGLSRINLFVGPEQDFLTAEDKENIFNADHFPLWYRRAAEQIPGSFVYSIPFSTGNLTGWQKLSNISVLCELCNAASHVVHNFVCCSSHVNIKMFFPVPIAQRLKQTLEPCDTEYPAFVSERTIKETTGNIACDDCFKSFVIQQIPSSNLFMVVVDNECFSSLLNCLVHNESLKCERLKSQKIRRRPESCHGFHPEENARECGGVSGLSAKPSLVLLPLLLKIFSR</sequence>
<evidence type="ECO:0000256" key="8">
    <source>
        <dbReference type="ARBA" id="ARBA00022837"/>
    </source>
</evidence>
<dbReference type="PANTHER" id="PTHR10166">
    <property type="entry name" value="VOLTAGE-DEPENDENT CALCIUM CHANNEL SUBUNIT ALPHA-2/DELTA-RELATED"/>
    <property type="match status" value="1"/>
</dbReference>
<evidence type="ECO:0000256" key="13">
    <source>
        <dbReference type="ARBA" id="ARBA00023180"/>
    </source>
</evidence>
<reference evidence="16" key="1">
    <citation type="submission" date="2025-08" db="UniProtKB">
        <authorList>
            <consortium name="Ensembl"/>
        </authorList>
    </citation>
    <scope>IDENTIFICATION</scope>
</reference>
<keyword evidence="6" id="KW-0812">Transmembrane</keyword>
<evidence type="ECO:0000256" key="11">
    <source>
        <dbReference type="ARBA" id="ARBA00023065"/>
    </source>
</evidence>
<keyword evidence="9" id="KW-0851">Voltage-gated channel</keyword>
<keyword evidence="8" id="KW-0106">Calcium</keyword>
<keyword evidence="7" id="KW-0732">Signal</keyword>
<evidence type="ECO:0000256" key="6">
    <source>
        <dbReference type="ARBA" id="ARBA00022692"/>
    </source>
</evidence>
<name>A0A8C0ZKN3_CYACU</name>
<reference evidence="16" key="2">
    <citation type="submission" date="2025-09" db="UniProtKB">
        <authorList>
            <consortium name="Ensembl"/>
        </authorList>
    </citation>
    <scope>IDENTIFICATION</scope>
</reference>
<evidence type="ECO:0000313" key="16">
    <source>
        <dbReference type="Ensembl" id="ENSCCEP00000027798.1"/>
    </source>
</evidence>
<evidence type="ECO:0000256" key="4">
    <source>
        <dbReference type="ARBA" id="ARBA00022568"/>
    </source>
</evidence>
<dbReference type="Proteomes" id="UP000694410">
    <property type="component" value="Unplaced"/>
</dbReference>
<organism evidence="16 17">
    <name type="scientific">Cyanistes caeruleus</name>
    <name type="common">Eurasian blue tit</name>
    <name type="synonym">Parus caeruleus</name>
    <dbReference type="NCBI Taxonomy" id="156563"/>
    <lineage>
        <taxon>Eukaryota</taxon>
        <taxon>Metazoa</taxon>
        <taxon>Chordata</taxon>
        <taxon>Craniata</taxon>
        <taxon>Vertebrata</taxon>
        <taxon>Euteleostomi</taxon>
        <taxon>Archelosauria</taxon>
        <taxon>Archosauria</taxon>
        <taxon>Dinosauria</taxon>
        <taxon>Saurischia</taxon>
        <taxon>Theropoda</taxon>
        <taxon>Coelurosauria</taxon>
        <taxon>Aves</taxon>
        <taxon>Neognathae</taxon>
        <taxon>Neoaves</taxon>
        <taxon>Telluraves</taxon>
        <taxon>Australaves</taxon>
        <taxon>Passeriformes</taxon>
        <taxon>Paridae</taxon>
        <taxon>Cyanistes</taxon>
    </lineage>
</organism>
<evidence type="ECO:0000256" key="12">
    <source>
        <dbReference type="ARBA" id="ARBA00023136"/>
    </source>
</evidence>
<dbReference type="Gene3D" id="3.40.50.410">
    <property type="entry name" value="von Willebrand factor, type A domain"/>
    <property type="match status" value="1"/>
</dbReference>
<accession>A0A8C0ZKN3</accession>
<dbReference type="Pfam" id="PF13768">
    <property type="entry name" value="VWA_3"/>
    <property type="match status" value="1"/>
</dbReference>
<keyword evidence="5" id="KW-0107">Calcium channel</keyword>
<dbReference type="CDD" id="cd01463">
    <property type="entry name" value="vWA_VGCC_like"/>
    <property type="match status" value="1"/>
</dbReference>
<evidence type="ECO:0000256" key="14">
    <source>
        <dbReference type="ARBA" id="ARBA00023303"/>
    </source>
</evidence>
<dbReference type="SMART" id="SM00327">
    <property type="entry name" value="VWA"/>
    <property type="match status" value="1"/>
</dbReference>
<dbReference type="Pfam" id="PF08399">
    <property type="entry name" value="VWA_N"/>
    <property type="match status" value="1"/>
</dbReference>
<dbReference type="InterPro" id="IPR002035">
    <property type="entry name" value="VWF_A"/>
</dbReference>